<evidence type="ECO:0000313" key="3">
    <source>
        <dbReference type="Proteomes" id="UP000325081"/>
    </source>
</evidence>
<accession>A0A5A7PHV6</accession>
<keyword evidence="3" id="KW-1185">Reference proteome</keyword>
<reference evidence="3" key="1">
    <citation type="journal article" date="2019" name="Curr. Biol.">
        <title>Genome Sequence of Striga asiatica Provides Insight into the Evolution of Plant Parasitism.</title>
        <authorList>
            <person name="Yoshida S."/>
            <person name="Kim S."/>
            <person name="Wafula E.K."/>
            <person name="Tanskanen J."/>
            <person name="Kim Y.M."/>
            <person name="Honaas L."/>
            <person name="Yang Z."/>
            <person name="Spallek T."/>
            <person name="Conn C.E."/>
            <person name="Ichihashi Y."/>
            <person name="Cheong K."/>
            <person name="Cui S."/>
            <person name="Der J.P."/>
            <person name="Gundlach H."/>
            <person name="Jiao Y."/>
            <person name="Hori C."/>
            <person name="Ishida J.K."/>
            <person name="Kasahara H."/>
            <person name="Kiba T."/>
            <person name="Kim M.S."/>
            <person name="Koo N."/>
            <person name="Laohavisit A."/>
            <person name="Lee Y.H."/>
            <person name="Lumba S."/>
            <person name="McCourt P."/>
            <person name="Mortimer J.C."/>
            <person name="Mutuku J.M."/>
            <person name="Nomura T."/>
            <person name="Sasaki-Sekimoto Y."/>
            <person name="Seto Y."/>
            <person name="Wang Y."/>
            <person name="Wakatake T."/>
            <person name="Sakakibara H."/>
            <person name="Demura T."/>
            <person name="Yamaguchi S."/>
            <person name="Yoneyama K."/>
            <person name="Manabe R.I."/>
            <person name="Nelson D.C."/>
            <person name="Schulman A.H."/>
            <person name="Timko M.P."/>
            <person name="dePamphilis C.W."/>
            <person name="Choi D."/>
            <person name="Shirasu K."/>
        </authorList>
    </citation>
    <scope>NUCLEOTIDE SEQUENCE [LARGE SCALE GENOMIC DNA]</scope>
    <source>
        <strain evidence="3">cv. UVA1</strain>
    </source>
</reference>
<feature type="region of interest" description="Disordered" evidence="1">
    <location>
        <begin position="1"/>
        <end position="22"/>
    </location>
</feature>
<dbReference type="Proteomes" id="UP000325081">
    <property type="component" value="Unassembled WGS sequence"/>
</dbReference>
<name>A0A5A7PHV6_STRAF</name>
<organism evidence="2 3">
    <name type="scientific">Striga asiatica</name>
    <name type="common">Asiatic witchweed</name>
    <name type="synonym">Buchnera asiatica</name>
    <dbReference type="NCBI Taxonomy" id="4170"/>
    <lineage>
        <taxon>Eukaryota</taxon>
        <taxon>Viridiplantae</taxon>
        <taxon>Streptophyta</taxon>
        <taxon>Embryophyta</taxon>
        <taxon>Tracheophyta</taxon>
        <taxon>Spermatophyta</taxon>
        <taxon>Magnoliopsida</taxon>
        <taxon>eudicotyledons</taxon>
        <taxon>Gunneridae</taxon>
        <taxon>Pentapetalae</taxon>
        <taxon>asterids</taxon>
        <taxon>lamiids</taxon>
        <taxon>Lamiales</taxon>
        <taxon>Orobanchaceae</taxon>
        <taxon>Buchnereae</taxon>
        <taxon>Striga</taxon>
    </lineage>
</organism>
<dbReference type="EMBL" id="BKCP01004561">
    <property type="protein sequence ID" value="GER32168.1"/>
    <property type="molecule type" value="Genomic_DNA"/>
</dbReference>
<evidence type="ECO:0000313" key="2">
    <source>
        <dbReference type="EMBL" id="GER32168.1"/>
    </source>
</evidence>
<keyword evidence="2" id="KW-0675">Receptor</keyword>
<sequence>MGNSPKLEKSGKRGADASSSDIPLVAWKDASRTMPVNTTEPDCVRVNRAKACAHTSSQPNSDDLVDDGHRLRVAENAHTCDIKGKKMLVSLSMQLVKKLGCTTKDIRDYGA</sequence>
<protein>
    <submittedName>
        <fullName evidence="2">Tumor necrosis factor receptor superfamily member6</fullName>
    </submittedName>
</protein>
<dbReference type="AlphaFoldDB" id="A0A5A7PHV6"/>
<comment type="caution">
    <text evidence="2">The sequence shown here is derived from an EMBL/GenBank/DDBJ whole genome shotgun (WGS) entry which is preliminary data.</text>
</comment>
<evidence type="ECO:0000256" key="1">
    <source>
        <dbReference type="SAM" id="MobiDB-lite"/>
    </source>
</evidence>
<proteinExistence type="predicted"/>
<feature type="compositionally biased region" description="Basic and acidic residues" evidence="1">
    <location>
        <begin position="1"/>
        <end position="15"/>
    </location>
</feature>
<gene>
    <name evidence="2" type="ORF">STAS_08224</name>
</gene>